<proteinExistence type="predicted"/>
<reference evidence="1 2" key="1">
    <citation type="submission" date="2021-06" db="EMBL/GenBank/DDBJ databases">
        <authorList>
            <person name="Palmer J.M."/>
        </authorList>
    </citation>
    <scope>NUCLEOTIDE SEQUENCE [LARGE SCALE GENOMIC DNA]</scope>
    <source>
        <strain evidence="2">if_2019</strain>
        <tissue evidence="1">Muscle</tissue>
    </source>
</reference>
<protein>
    <submittedName>
        <fullName evidence="1">Uncharacterized protein</fullName>
    </submittedName>
</protein>
<sequence length="100" mass="11195">MGQSVGYIKSVNLTIIPACGGARQGRGRCEQASKNINMFFRKCHSTATVEFSSDPTENTRMVDTDALTTRKTIQRFKFNSKIFFLNLDLFLVPKILCDPG</sequence>
<gene>
    <name evidence="1" type="ORF">ILYODFUR_015483</name>
</gene>
<name>A0ABV0VFT4_9TELE</name>
<organism evidence="1 2">
    <name type="scientific">Ilyodon furcidens</name>
    <name type="common">goldbreast splitfin</name>
    <dbReference type="NCBI Taxonomy" id="33524"/>
    <lineage>
        <taxon>Eukaryota</taxon>
        <taxon>Metazoa</taxon>
        <taxon>Chordata</taxon>
        <taxon>Craniata</taxon>
        <taxon>Vertebrata</taxon>
        <taxon>Euteleostomi</taxon>
        <taxon>Actinopterygii</taxon>
        <taxon>Neopterygii</taxon>
        <taxon>Teleostei</taxon>
        <taxon>Neoteleostei</taxon>
        <taxon>Acanthomorphata</taxon>
        <taxon>Ovalentaria</taxon>
        <taxon>Atherinomorphae</taxon>
        <taxon>Cyprinodontiformes</taxon>
        <taxon>Goodeidae</taxon>
        <taxon>Ilyodon</taxon>
    </lineage>
</organism>
<dbReference type="Proteomes" id="UP001482620">
    <property type="component" value="Unassembled WGS sequence"/>
</dbReference>
<evidence type="ECO:0000313" key="2">
    <source>
        <dbReference type="Proteomes" id="UP001482620"/>
    </source>
</evidence>
<comment type="caution">
    <text evidence="1">The sequence shown here is derived from an EMBL/GenBank/DDBJ whole genome shotgun (WGS) entry which is preliminary data.</text>
</comment>
<keyword evidence="2" id="KW-1185">Reference proteome</keyword>
<evidence type="ECO:0000313" key="1">
    <source>
        <dbReference type="EMBL" id="MEQ2255597.1"/>
    </source>
</evidence>
<accession>A0ABV0VFT4</accession>
<dbReference type="EMBL" id="JAHRIQ010105629">
    <property type="protein sequence ID" value="MEQ2255597.1"/>
    <property type="molecule type" value="Genomic_DNA"/>
</dbReference>